<dbReference type="PANTHER" id="PTHR43037">
    <property type="entry name" value="UNNAMED PRODUCT-RELATED"/>
    <property type="match status" value="1"/>
</dbReference>
<dbReference type="Gene3D" id="3.40.50.1820">
    <property type="entry name" value="alpha/beta hydrolase"/>
    <property type="match status" value="1"/>
</dbReference>
<organism evidence="5 6">
    <name type="scientific">Rodentibacter genomosp. 2</name>
    <dbReference type="NCBI Taxonomy" id="1908266"/>
    <lineage>
        <taxon>Bacteria</taxon>
        <taxon>Pseudomonadati</taxon>
        <taxon>Pseudomonadota</taxon>
        <taxon>Gammaproteobacteria</taxon>
        <taxon>Pasteurellales</taxon>
        <taxon>Pasteurellaceae</taxon>
        <taxon>Rodentibacter</taxon>
    </lineage>
</organism>
<feature type="chain" id="PRO_5010700284" evidence="2">
    <location>
        <begin position="27"/>
        <end position="431"/>
    </location>
</feature>
<proteinExistence type="predicted"/>
<evidence type="ECO:0000259" key="3">
    <source>
        <dbReference type="Pfam" id="PF00326"/>
    </source>
</evidence>
<dbReference type="EMBL" id="MLHO01000028">
    <property type="protein sequence ID" value="OOF56658.1"/>
    <property type="molecule type" value="Genomic_DNA"/>
</dbReference>
<feature type="domain" description="Esterase Ig-like N-terminal" evidence="4">
    <location>
        <begin position="34"/>
        <end position="114"/>
    </location>
</feature>
<name>A0A1V3JJ89_9PAST</name>
<dbReference type="STRING" id="1908266.BKK55_05890"/>
<keyword evidence="6" id="KW-1185">Reference proteome</keyword>
<feature type="signal peptide" evidence="2">
    <location>
        <begin position="1"/>
        <end position="26"/>
    </location>
</feature>
<dbReference type="InterPro" id="IPR029058">
    <property type="entry name" value="AB_hydrolase_fold"/>
</dbReference>
<evidence type="ECO:0000313" key="6">
    <source>
        <dbReference type="Proteomes" id="UP000188541"/>
    </source>
</evidence>
<accession>A0A1V3JJ89</accession>
<dbReference type="Gene3D" id="2.60.40.2180">
    <property type="match status" value="1"/>
</dbReference>
<evidence type="ECO:0000259" key="4">
    <source>
        <dbReference type="Pfam" id="PF18435"/>
    </source>
</evidence>
<reference evidence="5 6" key="1">
    <citation type="submission" date="2016-10" db="EMBL/GenBank/DDBJ databases">
        <title>Rodentibacter gen. nov. and new species.</title>
        <authorList>
            <person name="Christensen H."/>
        </authorList>
    </citation>
    <scope>NUCLEOTIDE SEQUENCE [LARGE SCALE GENOMIC DNA]</scope>
    <source>
        <strain evidence="5 6">1996246016</strain>
    </source>
</reference>
<evidence type="ECO:0000256" key="1">
    <source>
        <dbReference type="ARBA" id="ARBA00022729"/>
    </source>
</evidence>
<dbReference type="Pfam" id="PF00326">
    <property type="entry name" value="Peptidase_S9"/>
    <property type="match status" value="1"/>
</dbReference>
<dbReference type="InterPro" id="IPR050955">
    <property type="entry name" value="Plant_Biomass_Hydrol_Est"/>
</dbReference>
<feature type="domain" description="Peptidase S9 prolyl oligopeptidase catalytic" evidence="3">
    <location>
        <begin position="256"/>
        <end position="315"/>
    </location>
</feature>
<protein>
    <submittedName>
        <fullName evidence="5">Uncharacterized protein</fullName>
    </submittedName>
</protein>
<evidence type="ECO:0000256" key="2">
    <source>
        <dbReference type="SAM" id="SignalP"/>
    </source>
</evidence>
<comment type="caution">
    <text evidence="5">The sequence shown here is derived from an EMBL/GenBank/DDBJ whole genome shotgun (WGS) entry which is preliminary data.</text>
</comment>
<dbReference type="InterPro" id="IPR001375">
    <property type="entry name" value="Peptidase_S9_cat"/>
</dbReference>
<gene>
    <name evidence="5" type="ORF">BKK55_05890</name>
</gene>
<dbReference type="OrthoDB" id="9764953at2"/>
<dbReference type="RefSeq" id="WP_077551001.1">
    <property type="nucleotide sequence ID" value="NZ_MLHO01000028.1"/>
</dbReference>
<dbReference type="InterPro" id="IPR006311">
    <property type="entry name" value="TAT_signal"/>
</dbReference>
<dbReference type="PROSITE" id="PS51318">
    <property type="entry name" value="TAT"/>
    <property type="match status" value="1"/>
</dbReference>
<dbReference type="InterPro" id="IPR041172">
    <property type="entry name" value="EstA_Ig-like_N"/>
</dbReference>
<evidence type="ECO:0000313" key="5">
    <source>
        <dbReference type="EMBL" id="OOF56658.1"/>
    </source>
</evidence>
<dbReference type="SUPFAM" id="SSF53474">
    <property type="entry name" value="alpha/beta-Hydrolases"/>
    <property type="match status" value="1"/>
</dbReference>
<sequence length="431" mass="47933">MKTRREFLVMSAGMACAVSMPSIVFAKGANEPLNATAITQVFGDGVQMVAVAIEFSQELTPIDIKTADFNVEGRTIQNVFISQSVDLTESDKGKFVIVALKPDESGSGGLQETVQLANATSQSPTPNGGRPRWVAGDTMSKIIRYKKAQAKVLVEGKTLETHTVKNGVVDEFQQSEFYDPKTAKTLPYNLFKPKDQSQPLPLVLFMHDAGATSDQTEVTLFQGLGAVIWAEPKEQEKRPCYVLAPQYNEIIADDDWRTSDMLDTTIHLVQKLIEEEKIDPKRIYVTGQSGGCMLATAMNVKYPDFFTASYLVAGKWNAEVVAPLAKNKIWFMASVDDLGAFPSFNAITERLAQAGAKISRAEWNGSWEADQYRFAYDDLMAEQSPINYTIFAKDTVFRETDSRQGASGHRNTWRLAYSIEPIREWLFAQTK</sequence>
<dbReference type="Proteomes" id="UP000188541">
    <property type="component" value="Unassembled WGS sequence"/>
</dbReference>
<dbReference type="AlphaFoldDB" id="A0A1V3JJ89"/>
<dbReference type="Pfam" id="PF18435">
    <property type="entry name" value="EstA_Ig_like"/>
    <property type="match status" value="1"/>
</dbReference>
<keyword evidence="1 2" id="KW-0732">Signal</keyword>
<dbReference type="GO" id="GO:0008236">
    <property type="term" value="F:serine-type peptidase activity"/>
    <property type="evidence" value="ECO:0007669"/>
    <property type="project" value="InterPro"/>
</dbReference>
<dbReference type="GO" id="GO:0006508">
    <property type="term" value="P:proteolysis"/>
    <property type="evidence" value="ECO:0007669"/>
    <property type="project" value="InterPro"/>
</dbReference>
<dbReference type="PANTHER" id="PTHR43037:SF1">
    <property type="entry name" value="BLL1128 PROTEIN"/>
    <property type="match status" value="1"/>
</dbReference>